<comment type="similarity">
    <text evidence="6">Belongs to the protein kinase superfamily.</text>
</comment>
<dbReference type="Gene3D" id="3.30.200.20">
    <property type="entry name" value="Phosphorylase Kinase, domain 1"/>
    <property type="match status" value="1"/>
</dbReference>
<dbReference type="EMBL" id="JARKIF010000001">
    <property type="protein sequence ID" value="KAJ7649810.1"/>
    <property type="molecule type" value="Genomic_DNA"/>
</dbReference>
<reference evidence="9" key="1">
    <citation type="submission" date="2023-03" db="EMBL/GenBank/DDBJ databases">
        <title>Massive genome expansion in bonnet fungi (Mycena s.s.) driven by repeated elements and novel gene families across ecological guilds.</title>
        <authorList>
            <consortium name="Lawrence Berkeley National Laboratory"/>
            <person name="Harder C.B."/>
            <person name="Miyauchi S."/>
            <person name="Viragh M."/>
            <person name="Kuo A."/>
            <person name="Thoen E."/>
            <person name="Andreopoulos B."/>
            <person name="Lu D."/>
            <person name="Skrede I."/>
            <person name="Drula E."/>
            <person name="Henrissat B."/>
            <person name="Morin E."/>
            <person name="Kohler A."/>
            <person name="Barry K."/>
            <person name="LaButti K."/>
            <person name="Morin E."/>
            <person name="Salamov A."/>
            <person name="Lipzen A."/>
            <person name="Mereny Z."/>
            <person name="Hegedus B."/>
            <person name="Baldrian P."/>
            <person name="Stursova M."/>
            <person name="Weitz H."/>
            <person name="Taylor A."/>
            <person name="Grigoriev I.V."/>
            <person name="Nagy L.G."/>
            <person name="Martin F."/>
            <person name="Kauserud H."/>
        </authorList>
    </citation>
    <scope>NUCLEOTIDE SEQUENCE</scope>
    <source>
        <strain evidence="9">9284</strain>
    </source>
</reference>
<dbReference type="SUPFAM" id="SSF56112">
    <property type="entry name" value="Protein kinase-like (PK-like)"/>
    <property type="match status" value="1"/>
</dbReference>
<keyword evidence="3 9" id="KW-0418">Kinase</keyword>
<dbReference type="PANTHER" id="PTHR48016">
    <property type="entry name" value="MAP KINASE KINASE KINASE SSK2-RELATED-RELATED"/>
    <property type="match status" value="1"/>
</dbReference>
<dbReference type="GO" id="GO:0004674">
    <property type="term" value="F:protein serine/threonine kinase activity"/>
    <property type="evidence" value="ECO:0007669"/>
    <property type="project" value="UniProtKB-KW"/>
</dbReference>
<dbReference type="InterPro" id="IPR017441">
    <property type="entry name" value="Protein_kinase_ATP_BS"/>
</dbReference>
<evidence type="ECO:0000313" key="9">
    <source>
        <dbReference type="EMBL" id="KAJ7649810.1"/>
    </source>
</evidence>
<evidence type="ECO:0000256" key="6">
    <source>
        <dbReference type="RuleBase" id="RU000304"/>
    </source>
</evidence>
<keyword evidence="2 5" id="KW-0547">Nucleotide-binding</keyword>
<evidence type="ECO:0000256" key="4">
    <source>
        <dbReference type="ARBA" id="ARBA00022840"/>
    </source>
</evidence>
<dbReference type="InterPro" id="IPR011009">
    <property type="entry name" value="Kinase-like_dom_sf"/>
</dbReference>
<evidence type="ECO:0000259" key="8">
    <source>
        <dbReference type="PROSITE" id="PS50011"/>
    </source>
</evidence>
<evidence type="ECO:0000256" key="5">
    <source>
        <dbReference type="PROSITE-ProRule" id="PRU10141"/>
    </source>
</evidence>
<dbReference type="Pfam" id="PF00069">
    <property type="entry name" value="Pkinase"/>
    <property type="match status" value="1"/>
</dbReference>
<keyword evidence="10" id="KW-1185">Reference proteome</keyword>
<accession>A0AAD7CIB0</accession>
<protein>
    <submittedName>
        <fullName evidence="9">Kinase-like protein</fullName>
    </submittedName>
</protein>
<dbReference type="GO" id="GO:0000165">
    <property type="term" value="P:MAPK cascade"/>
    <property type="evidence" value="ECO:0007669"/>
    <property type="project" value="UniProtKB-ARBA"/>
</dbReference>
<proteinExistence type="inferred from homology"/>
<dbReference type="InterPro" id="IPR050538">
    <property type="entry name" value="MAP_kinase_kinase_kinase"/>
</dbReference>
<feature type="region of interest" description="Disordered" evidence="7">
    <location>
        <begin position="16"/>
        <end position="45"/>
    </location>
</feature>
<keyword evidence="6" id="KW-0723">Serine/threonine-protein kinase</keyword>
<dbReference type="PROSITE" id="PS50011">
    <property type="entry name" value="PROTEIN_KINASE_DOM"/>
    <property type="match status" value="1"/>
</dbReference>
<dbReference type="PROSITE" id="PS00107">
    <property type="entry name" value="PROTEIN_KINASE_ATP"/>
    <property type="match status" value="1"/>
</dbReference>
<evidence type="ECO:0000256" key="2">
    <source>
        <dbReference type="ARBA" id="ARBA00022741"/>
    </source>
</evidence>
<dbReference type="InterPro" id="IPR000719">
    <property type="entry name" value="Prot_kinase_dom"/>
</dbReference>
<dbReference type="Gene3D" id="1.10.510.10">
    <property type="entry name" value="Transferase(Phosphotransferase) domain 1"/>
    <property type="match status" value="1"/>
</dbReference>
<dbReference type="Proteomes" id="UP001221142">
    <property type="component" value="Unassembled WGS sequence"/>
</dbReference>
<gene>
    <name evidence="9" type="ORF">FB45DRAFT_818931</name>
</gene>
<evidence type="ECO:0000256" key="3">
    <source>
        <dbReference type="ARBA" id="ARBA00022777"/>
    </source>
</evidence>
<keyword evidence="4 5" id="KW-0067">ATP-binding</keyword>
<name>A0AAD7CIB0_9AGAR</name>
<feature type="region of interest" description="Disordered" evidence="7">
    <location>
        <begin position="57"/>
        <end position="99"/>
    </location>
</feature>
<dbReference type="GO" id="GO:0005524">
    <property type="term" value="F:ATP binding"/>
    <property type="evidence" value="ECO:0007669"/>
    <property type="project" value="UniProtKB-UniRule"/>
</dbReference>
<dbReference type="SMART" id="SM00220">
    <property type="entry name" value="S_TKc"/>
    <property type="match status" value="1"/>
</dbReference>
<dbReference type="AlphaFoldDB" id="A0AAD7CIB0"/>
<dbReference type="InterPro" id="IPR008271">
    <property type="entry name" value="Ser/Thr_kinase_AS"/>
</dbReference>
<evidence type="ECO:0000256" key="7">
    <source>
        <dbReference type="SAM" id="MobiDB-lite"/>
    </source>
</evidence>
<organism evidence="9 10">
    <name type="scientific">Roridomyces roridus</name>
    <dbReference type="NCBI Taxonomy" id="1738132"/>
    <lineage>
        <taxon>Eukaryota</taxon>
        <taxon>Fungi</taxon>
        <taxon>Dikarya</taxon>
        <taxon>Basidiomycota</taxon>
        <taxon>Agaricomycotina</taxon>
        <taxon>Agaricomycetes</taxon>
        <taxon>Agaricomycetidae</taxon>
        <taxon>Agaricales</taxon>
        <taxon>Marasmiineae</taxon>
        <taxon>Mycenaceae</taxon>
        <taxon>Roridomyces</taxon>
    </lineage>
</organism>
<dbReference type="PANTHER" id="PTHR48016:SF48">
    <property type="entry name" value="SERINE_THREONINE-PROTEIN KINASE BCK1_SLK1_SSP31"/>
    <property type="match status" value="1"/>
</dbReference>
<dbReference type="PROSITE" id="PS00108">
    <property type="entry name" value="PROTEIN_KINASE_ST"/>
    <property type="match status" value="1"/>
</dbReference>
<sequence length="376" mass="41975">MHRHVLRLTTVFDASAPARSNPRGSRSPLSPISAPNELIPRKKSFESRRYMHMAVTYKGGQRQTDRIPVPSHPPRRTSNKLGSSRHATPPMSAESSRSTRRVFKWVKGETIGRGTHGRVYLGLDATNGEMLAVKQVTFSTPSESRSGRPSPRTLKLEMENMKKLNHVNLVEYLGLEEEGCTISIFMEYVPGDSIRENVLKHGALNDELVKSFTAQILDGLAYLHSRRIMHGDLKSSNVLLYPDGRCKIEGLCCSSTTLRDNSMAVPRSIFWTAPEVVSTQYRAYTEMADVWSLGCVVLEMCSGTRPWSGVEAVAVLYKLYQQTGRPEPPADCELHPGARDLMDQCLALNPDERTTAADLRLHPYLVLPSGWSFTGF</sequence>
<keyword evidence="1" id="KW-0808">Transferase</keyword>
<evidence type="ECO:0000256" key="1">
    <source>
        <dbReference type="ARBA" id="ARBA00022679"/>
    </source>
</evidence>
<evidence type="ECO:0000313" key="10">
    <source>
        <dbReference type="Proteomes" id="UP001221142"/>
    </source>
</evidence>
<feature type="domain" description="Protein kinase" evidence="8">
    <location>
        <begin position="105"/>
        <end position="365"/>
    </location>
</feature>
<feature type="binding site" evidence="5">
    <location>
        <position position="134"/>
    </location>
    <ligand>
        <name>ATP</name>
        <dbReference type="ChEBI" id="CHEBI:30616"/>
    </ligand>
</feature>
<comment type="caution">
    <text evidence="9">The sequence shown here is derived from an EMBL/GenBank/DDBJ whole genome shotgun (WGS) entry which is preliminary data.</text>
</comment>